<evidence type="ECO:0000256" key="7">
    <source>
        <dbReference type="ARBA" id="ARBA00022840"/>
    </source>
</evidence>
<evidence type="ECO:0000256" key="5">
    <source>
        <dbReference type="ARBA" id="ARBA00022737"/>
    </source>
</evidence>
<evidence type="ECO:0000256" key="1">
    <source>
        <dbReference type="ARBA" id="ARBA00004202"/>
    </source>
</evidence>
<dbReference type="EMBL" id="CP027541">
    <property type="protein sequence ID" value="AWT52705.1"/>
    <property type="molecule type" value="Genomic_DNA"/>
</dbReference>
<dbReference type="CDD" id="cd03216">
    <property type="entry name" value="ABC_Carb_Monos_I"/>
    <property type="match status" value="1"/>
</dbReference>
<keyword evidence="2" id="KW-0813">Transport</keyword>
<dbReference type="InterPro" id="IPR017871">
    <property type="entry name" value="ABC_transporter-like_CS"/>
</dbReference>
<proteinExistence type="predicted"/>
<organism evidence="11 12">
    <name type="scientific">Mycolicibacterium smegmatis (strain MKD8)</name>
    <name type="common">Mycobacterium smegmatis</name>
    <dbReference type="NCBI Taxonomy" id="1214915"/>
    <lineage>
        <taxon>Bacteria</taxon>
        <taxon>Bacillati</taxon>
        <taxon>Actinomycetota</taxon>
        <taxon>Actinomycetes</taxon>
        <taxon>Mycobacteriales</taxon>
        <taxon>Mycobacteriaceae</taxon>
        <taxon>Mycolicibacterium</taxon>
    </lineage>
</organism>
<dbReference type="Pfam" id="PF00005">
    <property type="entry name" value="ABC_tran"/>
    <property type="match status" value="2"/>
</dbReference>
<dbReference type="Proteomes" id="UP000011200">
    <property type="component" value="Chromosome"/>
</dbReference>
<dbReference type="CDD" id="cd03215">
    <property type="entry name" value="ABC_Carb_Monos_II"/>
    <property type="match status" value="1"/>
</dbReference>
<evidence type="ECO:0000313" key="11">
    <source>
        <dbReference type="EMBL" id="AWT52705.1"/>
    </source>
</evidence>
<evidence type="ECO:0000256" key="6">
    <source>
        <dbReference type="ARBA" id="ARBA00022741"/>
    </source>
</evidence>
<dbReference type="Gene3D" id="3.40.50.300">
    <property type="entry name" value="P-loop containing nucleotide triphosphate hydrolases"/>
    <property type="match status" value="2"/>
</dbReference>
<comment type="subcellular location">
    <subcellularLocation>
        <location evidence="1">Cell membrane</location>
        <topology evidence="1">Peripheral membrane protein</topology>
    </subcellularLocation>
</comment>
<protein>
    <submittedName>
        <fullName evidence="11">D-xylose transport ATP-binding protein XylG</fullName>
    </submittedName>
</protein>
<dbReference type="InterPro" id="IPR027417">
    <property type="entry name" value="P-loop_NTPase"/>
</dbReference>
<keyword evidence="4" id="KW-0762">Sugar transport</keyword>
<keyword evidence="7 11" id="KW-0067">ATP-binding</keyword>
<evidence type="ECO:0000313" key="12">
    <source>
        <dbReference type="Proteomes" id="UP000011200"/>
    </source>
</evidence>
<gene>
    <name evidence="11" type="ORF">D806_017210</name>
</gene>
<dbReference type="GO" id="GO:0016887">
    <property type="term" value="F:ATP hydrolysis activity"/>
    <property type="evidence" value="ECO:0007669"/>
    <property type="project" value="InterPro"/>
</dbReference>
<evidence type="ECO:0000256" key="8">
    <source>
        <dbReference type="ARBA" id="ARBA00022967"/>
    </source>
</evidence>
<keyword evidence="6" id="KW-0547">Nucleotide-binding</keyword>
<dbReference type="SUPFAM" id="SSF52540">
    <property type="entry name" value="P-loop containing nucleoside triphosphate hydrolases"/>
    <property type="match status" value="2"/>
</dbReference>
<dbReference type="GO" id="GO:0005886">
    <property type="term" value="C:plasma membrane"/>
    <property type="evidence" value="ECO:0007669"/>
    <property type="project" value="UniProtKB-SubCell"/>
</dbReference>
<accession>A0A2U9PM39</accession>
<name>A0A2U9PM39_MYCSE</name>
<dbReference type="InterPro" id="IPR003593">
    <property type="entry name" value="AAA+_ATPase"/>
</dbReference>
<evidence type="ECO:0000256" key="2">
    <source>
        <dbReference type="ARBA" id="ARBA00022448"/>
    </source>
</evidence>
<evidence type="ECO:0000256" key="4">
    <source>
        <dbReference type="ARBA" id="ARBA00022597"/>
    </source>
</evidence>
<keyword evidence="3" id="KW-1003">Cell membrane</keyword>
<dbReference type="NCBIfam" id="NF040905">
    <property type="entry name" value="GguA"/>
    <property type="match status" value="1"/>
</dbReference>
<evidence type="ECO:0000256" key="3">
    <source>
        <dbReference type="ARBA" id="ARBA00022475"/>
    </source>
</evidence>
<dbReference type="PROSITE" id="PS00211">
    <property type="entry name" value="ABC_TRANSPORTER_1"/>
    <property type="match status" value="1"/>
</dbReference>
<dbReference type="AlphaFoldDB" id="A0A2U9PM39"/>
<dbReference type="SMART" id="SM00382">
    <property type="entry name" value="AAA"/>
    <property type="match status" value="2"/>
</dbReference>
<dbReference type="PANTHER" id="PTHR43790:SF1">
    <property type="entry name" value="XYLOSE IMPORT ATP-BINDING PROTEIN XYLG"/>
    <property type="match status" value="1"/>
</dbReference>
<reference evidence="11 12" key="1">
    <citation type="journal article" date="2013" name="Genome Announc.">
        <title>Draft genome sequence of MKD8, a conjugal recipient Mycobacterium smegmatis strain.</title>
        <authorList>
            <person name="Gray T.A."/>
            <person name="Palumbo M.J."/>
            <person name="Derbyshire K.M."/>
        </authorList>
    </citation>
    <scope>NUCLEOTIDE SEQUENCE [LARGE SCALE GENOMIC DNA]</scope>
    <source>
        <strain evidence="11 12">MKD8</strain>
    </source>
</reference>
<dbReference type="PROSITE" id="PS50893">
    <property type="entry name" value="ABC_TRANSPORTER_2"/>
    <property type="match status" value="2"/>
</dbReference>
<dbReference type="GO" id="GO:0005524">
    <property type="term" value="F:ATP binding"/>
    <property type="evidence" value="ECO:0007669"/>
    <property type="project" value="UniProtKB-KW"/>
</dbReference>
<keyword evidence="8" id="KW-1278">Translocase</keyword>
<feature type="domain" description="ABC transporter" evidence="10">
    <location>
        <begin position="6"/>
        <end position="243"/>
    </location>
</feature>
<evidence type="ECO:0000259" key="10">
    <source>
        <dbReference type="PROSITE" id="PS50893"/>
    </source>
</evidence>
<dbReference type="FunFam" id="3.40.50.300:FF:000127">
    <property type="entry name" value="Ribose import ATP-binding protein RbsA"/>
    <property type="match status" value="1"/>
</dbReference>
<feature type="domain" description="ABC transporter" evidence="10">
    <location>
        <begin position="255"/>
        <end position="508"/>
    </location>
</feature>
<dbReference type="InterPro" id="IPR003439">
    <property type="entry name" value="ABC_transporter-like_ATP-bd"/>
</dbReference>
<sequence length="509" mass="55663">MTQALLEMRGITKEFPGVKALSGVDLTVPAGSIHAICGENGAGKSTLMKVLSGVYPHGSYDGEIFFDGKLCEFKDIRSSERCGIAIIHQELALVPYLSIAENVFLGNEQAKRGVIGWDRTLTEAQALLDRVGLHESPQTRVADIGVGKQQLVEIAKALSKDVRLLILDEPTAALNDSDSRHLLELISDLRDHGITSIIISHKLNEVMQIADAITILRDGHTIETIEVNDELTEDRIVRGMVGRDLTHRFPPRGDHEIGDVAFAVANWTVLHPIDQQRKVVDDVSLNVRAGEIVGIAGLMGAGRTELAMSVFGRSYGRYVSGKVFKGDREVSTKTVTDAIRNGIAYATEDRKHLGLNLMDSIAQSITLPSLRKISTRAVIDHHKEVGVGERFRESMRIKASSVSAVTGKLSGGNQQKVVLSKWLFTDPDVLILDEPTRGIDVGAKYEIYTIINELASRGKAVIVISSELPELLGLCDRIYTLSAGRLTGEVPRADATQETLMRYMMKGRV</sequence>
<keyword evidence="9" id="KW-0472">Membrane</keyword>
<evidence type="ECO:0000256" key="9">
    <source>
        <dbReference type="ARBA" id="ARBA00023136"/>
    </source>
</evidence>
<reference evidence="12" key="2">
    <citation type="submission" date="2018-03" db="EMBL/GenBank/DDBJ databases">
        <authorList>
            <person name="Derbyshire K."/>
            <person name="Gray T.A."/>
            <person name="Champion M."/>
        </authorList>
    </citation>
    <scope>NUCLEOTIDE SEQUENCE [LARGE SCALE GENOMIC DNA]</scope>
    <source>
        <strain evidence="12">MKD8</strain>
    </source>
</reference>
<dbReference type="InterPro" id="IPR050107">
    <property type="entry name" value="ABC_carbohydrate_import_ATPase"/>
</dbReference>
<dbReference type="PANTHER" id="PTHR43790">
    <property type="entry name" value="CARBOHYDRATE TRANSPORT ATP-BINDING PROTEIN MG119-RELATED"/>
    <property type="match status" value="1"/>
</dbReference>
<keyword evidence="5" id="KW-0677">Repeat</keyword>
<dbReference type="InterPro" id="IPR053466">
    <property type="entry name" value="L-arabinose_ABC_transporter"/>
</dbReference>